<evidence type="ECO:0000313" key="8">
    <source>
        <dbReference type="EMBL" id="ABZ74337.1"/>
    </source>
</evidence>
<evidence type="ECO:0000256" key="1">
    <source>
        <dbReference type="ARBA" id="ARBA00004141"/>
    </source>
</evidence>
<keyword evidence="8" id="KW-0614">Plasmid</keyword>
<comment type="similarity">
    <text evidence="2">Belongs to the TrbL/VirB6 family.</text>
</comment>
<evidence type="ECO:0000256" key="3">
    <source>
        <dbReference type="ARBA" id="ARBA00022692"/>
    </source>
</evidence>
<dbReference type="InterPro" id="IPR007688">
    <property type="entry name" value="Conjugal_tfr_TrbL/VirB6"/>
</dbReference>
<dbReference type="HOGENOM" id="CLU_049867_0_0_5"/>
<keyword evidence="4 7" id="KW-1133">Transmembrane helix</keyword>
<dbReference type="Pfam" id="PF04610">
    <property type="entry name" value="TrbL"/>
    <property type="match status" value="1"/>
</dbReference>
<evidence type="ECO:0000256" key="4">
    <source>
        <dbReference type="ARBA" id="ARBA00022989"/>
    </source>
</evidence>
<feature type="transmembrane region" description="Helical" evidence="7">
    <location>
        <begin position="62"/>
        <end position="82"/>
    </location>
</feature>
<name>B0T9G2_CAUSK</name>
<dbReference type="GO" id="GO:0016020">
    <property type="term" value="C:membrane"/>
    <property type="evidence" value="ECO:0007669"/>
    <property type="project" value="UniProtKB-SubCell"/>
</dbReference>
<protein>
    <submittedName>
        <fullName evidence="8">P-type conjugative transfer protein TrbL</fullName>
    </submittedName>
</protein>
<dbReference type="InterPro" id="IPR014150">
    <property type="entry name" value="Conjugal_tfr_TrbL"/>
</dbReference>
<geneLocation type="plasmid" evidence="8">
    <name>pCAUL01</name>
</geneLocation>
<feature type="transmembrane region" description="Helical" evidence="7">
    <location>
        <begin position="147"/>
        <end position="169"/>
    </location>
</feature>
<dbReference type="AlphaFoldDB" id="B0T9G2"/>
<dbReference type="GO" id="GO:0030255">
    <property type="term" value="P:protein secretion by the type IV secretion system"/>
    <property type="evidence" value="ECO:0007669"/>
    <property type="project" value="InterPro"/>
</dbReference>
<comment type="subcellular location">
    <subcellularLocation>
        <location evidence="1">Membrane</location>
        <topology evidence="1">Multi-pass membrane protein</topology>
    </subcellularLocation>
</comment>
<organism evidence="8">
    <name type="scientific">Caulobacter sp. (strain K31)</name>
    <dbReference type="NCBI Taxonomy" id="366602"/>
    <lineage>
        <taxon>Bacteria</taxon>
        <taxon>Pseudomonadati</taxon>
        <taxon>Pseudomonadota</taxon>
        <taxon>Alphaproteobacteria</taxon>
        <taxon>Caulobacterales</taxon>
        <taxon>Caulobacteraceae</taxon>
        <taxon>Caulobacter</taxon>
    </lineage>
</organism>
<evidence type="ECO:0000256" key="2">
    <source>
        <dbReference type="ARBA" id="ARBA00007802"/>
    </source>
</evidence>
<feature type="compositionally biased region" description="Low complexity" evidence="6">
    <location>
        <begin position="375"/>
        <end position="404"/>
    </location>
</feature>
<keyword evidence="5 7" id="KW-0472">Membrane</keyword>
<evidence type="ECO:0000256" key="7">
    <source>
        <dbReference type="SAM" id="Phobius"/>
    </source>
</evidence>
<evidence type="ECO:0000256" key="6">
    <source>
        <dbReference type="SAM" id="MobiDB-lite"/>
    </source>
</evidence>
<feature type="transmembrane region" description="Helical" evidence="7">
    <location>
        <begin position="274"/>
        <end position="294"/>
    </location>
</feature>
<gene>
    <name evidence="8" type="ordered locus">Caul_5217</name>
</gene>
<feature type="transmembrane region" description="Helical" evidence="7">
    <location>
        <begin position="203"/>
        <end position="222"/>
    </location>
</feature>
<feature type="compositionally biased region" description="Pro residues" evidence="6">
    <location>
        <begin position="365"/>
        <end position="374"/>
    </location>
</feature>
<feature type="transmembrane region" description="Helical" evidence="7">
    <location>
        <begin position="31"/>
        <end position="50"/>
    </location>
</feature>
<evidence type="ECO:0000256" key="5">
    <source>
        <dbReference type="ARBA" id="ARBA00023136"/>
    </source>
</evidence>
<feature type="region of interest" description="Disordered" evidence="6">
    <location>
        <begin position="319"/>
        <end position="426"/>
    </location>
</feature>
<feature type="compositionally biased region" description="Gly residues" evidence="6">
    <location>
        <begin position="322"/>
        <end position="348"/>
    </location>
</feature>
<feature type="transmembrane region" description="Helical" evidence="7">
    <location>
        <begin position="176"/>
        <end position="197"/>
    </location>
</feature>
<proteinExistence type="inferred from homology"/>
<dbReference type="OrthoDB" id="9788052at2"/>
<keyword evidence="3 7" id="KW-0812">Transmembrane</keyword>
<dbReference type="NCBIfam" id="TIGR02783">
    <property type="entry name" value="TrbL_P"/>
    <property type="match status" value="1"/>
</dbReference>
<dbReference type="EMBL" id="CP000928">
    <property type="protein sequence ID" value="ABZ74337.1"/>
    <property type="molecule type" value="Genomic_DNA"/>
</dbReference>
<dbReference type="KEGG" id="cak:Caul_5217"/>
<sequence>MSTASPAALDEYLNRYTTQVGGGFGLLQGDVQAVFASLVIISLGLSGLLWALDENENVPAALIRKVLLFGFFAWLITGWHAITQTVVNGFAALGLKAGGGSLSVGDLMHSPSKVVIDGLKVAFELLKYMGRLASEGMGVGFFTHLDAILVTGLAAIGIIAAFVVLGIHIATVIIEFYIVTLIGFVTVPFGILTQTSFLSERAIGYVVAIGVKVMAIAIVISIGEQIFASYIVSPEPDWSESCGLLIAALFFCMLGFKIPAIAQAQITGGPQLSAGSAAAGAIGLAATVGGLALAGRWAAGGLAASAGAASARGAAGLRTQLGRGGSGSAGGGGSSGGPSGGGPSGGAPSGAAVSDVVSRAKASFSPPPAPPPSPATDGAAAAAPASGQAAKRPGPGRSAAAAAPWREDADGAPIGMPAIHPPSDEA</sequence>
<feature type="transmembrane region" description="Helical" evidence="7">
    <location>
        <begin position="242"/>
        <end position="262"/>
    </location>
</feature>
<reference evidence="8" key="1">
    <citation type="submission" date="2008-01" db="EMBL/GenBank/DDBJ databases">
        <title>Complete sequence of plasmid1 pCAUL01 of Caulobacter sp. K31.</title>
        <authorList>
            <consortium name="US DOE Joint Genome Institute"/>
            <person name="Copeland A."/>
            <person name="Lucas S."/>
            <person name="Lapidus A."/>
            <person name="Barry K."/>
            <person name="Glavina del Rio T."/>
            <person name="Dalin E."/>
            <person name="Tice H."/>
            <person name="Pitluck S."/>
            <person name="Bruce D."/>
            <person name="Goodwin L."/>
            <person name="Thompson L.S."/>
            <person name="Brettin T."/>
            <person name="Detter J.C."/>
            <person name="Han C."/>
            <person name="Schmutz J."/>
            <person name="Larimer F."/>
            <person name="Land M."/>
            <person name="Hauser L."/>
            <person name="Kyrpides N."/>
            <person name="Kim E."/>
            <person name="Stephens C."/>
            <person name="Richardson P."/>
        </authorList>
    </citation>
    <scope>NUCLEOTIDE SEQUENCE [LARGE SCALE GENOMIC DNA]</scope>
    <source>
        <strain evidence="8">K31</strain>
        <plasmid evidence="8">pCAUL01</plasmid>
    </source>
</reference>
<accession>B0T9G2</accession>